<comment type="caution">
    <text evidence="2">The sequence shown here is derived from an EMBL/GenBank/DDBJ whole genome shotgun (WGS) entry which is preliminary data.</text>
</comment>
<dbReference type="EMBL" id="BAABDL010000105">
    <property type="protein sequence ID" value="GAA4074375.1"/>
    <property type="molecule type" value="Genomic_DNA"/>
</dbReference>
<keyword evidence="1" id="KW-1133">Transmembrane helix</keyword>
<keyword evidence="1" id="KW-0812">Transmembrane</keyword>
<name>A0ABP7VTU7_9BACI</name>
<feature type="transmembrane region" description="Helical" evidence="1">
    <location>
        <begin position="36"/>
        <end position="57"/>
    </location>
</feature>
<keyword evidence="1" id="KW-0472">Membrane</keyword>
<reference evidence="3" key="1">
    <citation type="journal article" date="2019" name="Int. J. Syst. Evol. Microbiol.">
        <title>The Global Catalogue of Microorganisms (GCM) 10K type strain sequencing project: providing services to taxonomists for standard genome sequencing and annotation.</title>
        <authorList>
            <consortium name="The Broad Institute Genomics Platform"/>
            <consortium name="The Broad Institute Genome Sequencing Center for Infectious Disease"/>
            <person name="Wu L."/>
            <person name="Ma J."/>
        </authorList>
    </citation>
    <scope>NUCLEOTIDE SEQUENCE [LARGE SCALE GENOMIC DNA]</scope>
    <source>
        <strain evidence="3">JCM 17250</strain>
    </source>
</reference>
<dbReference type="Proteomes" id="UP001501734">
    <property type="component" value="Unassembled WGS sequence"/>
</dbReference>
<organism evidence="2 3">
    <name type="scientific">Amphibacillus indicireducens</name>
    <dbReference type="NCBI Taxonomy" id="1076330"/>
    <lineage>
        <taxon>Bacteria</taxon>
        <taxon>Bacillati</taxon>
        <taxon>Bacillota</taxon>
        <taxon>Bacilli</taxon>
        <taxon>Bacillales</taxon>
        <taxon>Bacillaceae</taxon>
        <taxon>Amphibacillus</taxon>
    </lineage>
</organism>
<feature type="transmembrane region" description="Helical" evidence="1">
    <location>
        <begin position="5"/>
        <end position="21"/>
    </location>
</feature>
<dbReference type="InterPro" id="IPR012156">
    <property type="entry name" value="Cold_shock_CspA"/>
</dbReference>
<dbReference type="PIRSF" id="PIRSF002599">
    <property type="entry name" value="Cold_shock_A"/>
    <property type="match status" value="1"/>
</dbReference>
<feature type="transmembrane region" description="Helical" evidence="1">
    <location>
        <begin position="64"/>
        <end position="83"/>
    </location>
</feature>
<dbReference type="Pfam" id="PF06961">
    <property type="entry name" value="DUF1294"/>
    <property type="match status" value="1"/>
</dbReference>
<gene>
    <name evidence="2" type="ORF">GCM10022410_19450</name>
</gene>
<sequence>MDEWIIYIILINLVGLLLMKTDKNRARQRKWRIPEASLWFVSIIGGSLGTWIGMFLFRHKTKHLSFRIGLPLLIIIQVLSVIML</sequence>
<proteinExistence type="predicted"/>
<evidence type="ECO:0000313" key="2">
    <source>
        <dbReference type="EMBL" id="GAA4074375.1"/>
    </source>
</evidence>
<accession>A0ABP7VTU7</accession>
<dbReference type="InterPro" id="IPR010718">
    <property type="entry name" value="DUF1294"/>
</dbReference>
<protein>
    <submittedName>
        <fullName evidence="2">DUF1294 domain-containing protein</fullName>
    </submittedName>
</protein>
<evidence type="ECO:0000313" key="3">
    <source>
        <dbReference type="Proteomes" id="UP001501734"/>
    </source>
</evidence>
<evidence type="ECO:0000256" key="1">
    <source>
        <dbReference type="SAM" id="Phobius"/>
    </source>
</evidence>
<keyword evidence="3" id="KW-1185">Reference proteome</keyword>
<dbReference type="RefSeq" id="WP_344912662.1">
    <property type="nucleotide sequence ID" value="NZ_BAABDL010000105.1"/>
</dbReference>